<feature type="compositionally biased region" description="Polar residues" evidence="10">
    <location>
        <begin position="57"/>
        <end position="71"/>
    </location>
</feature>
<dbReference type="InterPro" id="IPR036942">
    <property type="entry name" value="Beta-barrel_TonB_sf"/>
</dbReference>
<gene>
    <name evidence="14" type="ORF">EBB59_09085</name>
</gene>
<dbReference type="PANTHER" id="PTHR30069">
    <property type="entry name" value="TONB-DEPENDENT OUTER MEMBRANE RECEPTOR"/>
    <property type="match status" value="1"/>
</dbReference>
<dbReference type="InterPro" id="IPR010100">
    <property type="entry name" value="TonB-dep_Cu_rcpt"/>
</dbReference>
<dbReference type="GO" id="GO:0044718">
    <property type="term" value="P:siderophore transmembrane transport"/>
    <property type="evidence" value="ECO:0007669"/>
    <property type="project" value="TreeGrafter"/>
</dbReference>
<keyword evidence="7 8" id="KW-0998">Cell outer membrane</keyword>
<proteinExistence type="inferred from homology"/>
<evidence type="ECO:0000256" key="11">
    <source>
        <dbReference type="SAM" id="SignalP"/>
    </source>
</evidence>
<evidence type="ECO:0000259" key="13">
    <source>
        <dbReference type="Pfam" id="PF07715"/>
    </source>
</evidence>
<keyword evidence="6 8" id="KW-0472">Membrane</keyword>
<evidence type="ECO:0000256" key="4">
    <source>
        <dbReference type="ARBA" id="ARBA00022692"/>
    </source>
</evidence>
<evidence type="ECO:0000256" key="8">
    <source>
        <dbReference type="PROSITE-ProRule" id="PRU01360"/>
    </source>
</evidence>
<sequence length="683" mass="75323">MSFSSFRPTARRARLALAVACVLAAPAYSRESPPAAGQDDDETPVFTTVIVIGQSPVFSPETTSDPKQSRSPMPASDAADYLKVVPGFSAIRNGGSNSDPVLRGMSGSRLNIVDDGGALHGACPYRMDNPLSYVSPDAYDRLTVLKGPQSVQWGPGASAGTVRFERDRERYDTLTTRFDANAMAGSAGRRDLAIDGLIGQREGYVRLAGNRTESDDYRDGGGQIVPSAWKKWNTDVSLGWTPGEHTLLEISAGRGDGQARYGGRGMDGSQFLRQRQGLRFVQESLPGVLERLRIDLYRNDVNHVMDNYTLRTPNPNSMMSMPMAAQVRRDTRGGRLALDWAATQWKGTVGLDFQRSRHTQRMGMGRGTYLQRPWEHDADLGNTGLFTEITWLPDDDAQWVAGVRHDRARVRDLRLKAWNPTAGQRRDAGLNSGFLRYEYGRRGALQAFVGLGHNERMPDYWELFSAKNGPVGSPNAFAGTRPEKTTQLDAGLQWRSQPLDVWASAYLGRVSDYLLFDYDRGSRVRNIDARIHGIEAGAEWRPAAGWALGGTLAQAWGANRSDRTWLPQMAPRQLRLHAGWSGERFSTNVQWRGVAAQRRVALGQGNVVGRDLGPSAGFGTVALSAGWKFDHGVELTGGIDNLFDRRYSEHLNLAGSADFGFPADPVRINEPGRSLWLRLSFKH</sequence>
<name>A0A3M2HMH9_9GAMM</name>
<feature type="domain" description="TonB-dependent receptor plug" evidence="13">
    <location>
        <begin position="74"/>
        <end position="161"/>
    </location>
</feature>
<dbReference type="GO" id="GO:0015344">
    <property type="term" value="F:siderophore uptake transmembrane transporter activity"/>
    <property type="evidence" value="ECO:0007669"/>
    <property type="project" value="TreeGrafter"/>
</dbReference>
<comment type="similarity">
    <text evidence="8 9">Belongs to the TonB-dependent receptor family.</text>
</comment>
<protein>
    <submittedName>
        <fullName evidence="14">TonB-dependent copper receptor</fullName>
    </submittedName>
</protein>
<dbReference type="OrthoDB" id="5332150at2"/>
<evidence type="ECO:0000259" key="12">
    <source>
        <dbReference type="Pfam" id="PF00593"/>
    </source>
</evidence>
<dbReference type="Pfam" id="PF00593">
    <property type="entry name" value="TonB_dep_Rec_b-barrel"/>
    <property type="match status" value="1"/>
</dbReference>
<dbReference type="Gene3D" id="2.40.170.20">
    <property type="entry name" value="TonB-dependent receptor, beta-barrel domain"/>
    <property type="match status" value="1"/>
</dbReference>
<keyword evidence="4 8" id="KW-0812">Transmembrane</keyword>
<feature type="signal peptide" evidence="11">
    <location>
        <begin position="1"/>
        <end position="29"/>
    </location>
</feature>
<evidence type="ECO:0000256" key="1">
    <source>
        <dbReference type="ARBA" id="ARBA00004571"/>
    </source>
</evidence>
<dbReference type="AlphaFoldDB" id="A0A3M2HMH9"/>
<evidence type="ECO:0000313" key="15">
    <source>
        <dbReference type="Proteomes" id="UP000275012"/>
    </source>
</evidence>
<dbReference type="InterPro" id="IPR012910">
    <property type="entry name" value="Plug_dom"/>
</dbReference>
<dbReference type="EMBL" id="RFLY01000012">
    <property type="protein sequence ID" value="RMH90921.1"/>
    <property type="molecule type" value="Genomic_DNA"/>
</dbReference>
<feature type="domain" description="TonB-dependent receptor-like beta-barrel" evidence="12">
    <location>
        <begin position="215"/>
        <end position="642"/>
    </location>
</feature>
<dbReference type="CDD" id="cd01347">
    <property type="entry name" value="ligand_gated_channel"/>
    <property type="match status" value="1"/>
</dbReference>
<evidence type="ECO:0000313" key="14">
    <source>
        <dbReference type="EMBL" id="RMH90921.1"/>
    </source>
</evidence>
<evidence type="ECO:0000256" key="3">
    <source>
        <dbReference type="ARBA" id="ARBA00022452"/>
    </source>
</evidence>
<evidence type="ECO:0000256" key="6">
    <source>
        <dbReference type="ARBA" id="ARBA00023136"/>
    </source>
</evidence>
<dbReference type="GO" id="GO:0009279">
    <property type="term" value="C:cell outer membrane"/>
    <property type="evidence" value="ECO:0007669"/>
    <property type="project" value="UniProtKB-SubCell"/>
</dbReference>
<dbReference type="NCBIfam" id="TIGR01778">
    <property type="entry name" value="TonB-copper"/>
    <property type="match status" value="1"/>
</dbReference>
<dbReference type="InterPro" id="IPR000531">
    <property type="entry name" value="Beta-barrel_TonB"/>
</dbReference>
<evidence type="ECO:0000256" key="10">
    <source>
        <dbReference type="SAM" id="MobiDB-lite"/>
    </source>
</evidence>
<keyword evidence="5 9" id="KW-0798">TonB box</keyword>
<feature type="chain" id="PRO_5018252537" evidence="11">
    <location>
        <begin position="30"/>
        <end position="683"/>
    </location>
</feature>
<keyword evidence="2 8" id="KW-0813">Transport</keyword>
<dbReference type="Pfam" id="PF07715">
    <property type="entry name" value="Plug"/>
    <property type="match status" value="1"/>
</dbReference>
<feature type="region of interest" description="Disordered" evidence="10">
    <location>
        <begin position="57"/>
        <end position="76"/>
    </location>
</feature>
<keyword evidence="15" id="KW-1185">Reference proteome</keyword>
<reference evidence="14 15" key="1">
    <citation type="submission" date="2018-10" db="EMBL/GenBank/DDBJ databases">
        <title>Proposal of Lysobacter pythonis sp. nov. isolated from royal pythons (Python regius).</title>
        <authorList>
            <person name="Hans-Juergen B."/>
            <person name="Huptas C."/>
            <person name="Sandra B."/>
            <person name="Igor L."/>
            <person name="Joachim S."/>
            <person name="Siegfried S."/>
            <person name="Mareike W."/>
            <person name="Peter K."/>
        </authorList>
    </citation>
    <scope>NUCLEOTIDE SEQUENCE [LARGE SCALE GENOMIC DNA]</scope>
    <source>
        <strain evidence="14 15">4284/11</strain>
    </source>
</reference>
<evidence type="ECO:0000256" key="2">
    <source>
        <dbReference type="ARBA" id="ARBA00022448"/>
    </source>
</evidence>
<dbReference type="InterPro" id="IPR037066">
    <property type="entry name" value="Plug_dom_sf"/>
</dbReference>
<dbReference type="Proteomes" id="UP000275012">
    <property type="component" value="Unassembled WGS sequence"/>
</dbReference>
<dbReference type="InterPro" id="IPR039426">
    <property type="entry name" value="TonB-dep_rcpt-like"/>
</dbReference>
<dbReference type="PANTHER" id="PTHR30069:SF49">
    <property type="entry name" value="OUTER MEMBRANE PROTEIN C"/>
    <property type="match status" value="1"/>
</dbReference>
<dbReference type="Gene3D" id="2.170.130.10">
    <property type="entry name" value="TonB-dependent receptor, plug domain"/>
    <property type="match status" value="1"/>
</dbReference>
<comment type="subcellular location">
    <subcellularLocation>
        <location evidence="1 8">Cell outer membrane</location>
        <topology evidence="1 8">Multi-pass membrane protein</topology>
    </subcellularLocation>
</comment>
<keyword evidence="3 8" id="KW-1134">Transmembrane beta strand</keyword>
<dbReference type="PROSITE" id="PS52016">
    <property type="entry name" value="TONB_DEPENDENT_REC_3"/>
    <property type="match status" value="1"/>
</dbReference>
<comment type="caution">
    <text evidence="14">The sequence shown here is derived from an EMBL/GenBank/DDBJ whole genome shotgun (WGS) entry which is preliminary data.</text>
</comment>
<dbReference type="RefSeq" id="WP_122101845.1">
    <property type="nucleotide sequence ID" value="NZ_RFLY01000012.1"/>
</dbReference>
<evidence type="ECO:0000256" key="9">
    <source>
        <dbReference type="RuleBase" id="RU003357"/>
    </source>
</evidence>
<dbReference type="SUPFAM" id="SSF56935">
    <property type="entry name" value="Porins"/>
    <property type="match status" value="1"/>
</dbReference>
<accession>A0A3M2HMH9</accession>
<organism evidence="14 15">
    <name type="scientific">Solilutibacter pythonis</name>
    <dbReference type="NCBI Taxonomy" id="2483112"/>
    <lineage>
        <taxon>Bacteria</taxon>
        <taxon>Pseudomonadati</taxon>
        <taxon>Pseudomonadota</taxon>
        <taxon>Gammaproteobacteria</taxon>
        <taxon>Lysobacterales</taxon>
        <taxon>Lysobacteraceae</taxon>
        <taxon>Solilutibacter</taxon>
    </lineage>
</organism>
<evidence type="ECO:0000256" key="5">
    <source>
        <dbReference type="ARBA" id="ARBA00023077"/>
    </source>
</evidence>
<evidence type="ECO:0000256" key="7">
    <source>
        <dbReference type="ARBA" id="ARBA00023237"/>
    </source>
</evidence>
<keyword evidence="14" id="KW-0675">Receptor</keyword>
<keyword evidence="11" id="KW-0732">Signal</keyword>